<gene>
    <name evidence="1" type="ORF">LCGC14_2961230</name>
</gene>
<dbReference type="Gene3D" id="3.40.630.30">
    <property type="match status" value="1"/>
</dbReference>
<reference evidence="1" key="1">
    <citation type="journal article" date="2015" name="Nature">
        <title>Complex archaea that bridge the gap between prokaryotes and eukaryotes.</title>
        <authorList>
            <person name="Spang A."/>
            <person name="Saw J.H."/>
            <person name="Jorgensen S.L."/>
            <person name="Zaremba-Niedzwiedzka K."/>
            <person name="Martijn J."/>
            <person name="Lind A.E."/>
            <person name="van Eijk R."/>
            <person name="Schleper C."/>
            <person name="Guy L."/>
            <person name="Ettema T.J."/>
        </authorList>
    </citation>
    <scope>NUCLEOTIDE SEQUENCE</scope>
</reference>
<proteinExistence type="predicted"/>
<protein>
    <recommendedName>
        <fullName evidence="2">N-acetyltransferase domain-containing protein</fullName>
    </recommendedName>
</protein>
<name>A0A0F9A3G4_9ZZZZ</name>
<dbReference type="InterPro" id="IPR016181">
    <property type="entry name" value="Acyl_CoA_acyltransferase"/>
</dbReference>
<evidence type="ECO:0000313" key="1">
    <source>
        <dbReference type="EMBL" id="KKK66721.1"/>
    </source>
</evidence>
<accession>A0A0F9A3G4</accession>
<organism evidence="1">
    <name type="scientific">marine sediment metagenome</name>
    <dbReference type="NCBI Taxonomy" id="412755"/>
    <lineage>
        <taxon>unclassified sequences</taxon>
        <taxon>metagenomes</taxon>
        <taxon>ecological metagenomes</taxon>
    </lineage>
</organism>
<comment type="caution">
    <text evidence="1">The sequence shown here is derived from an EMBL/GenBank/DDBJ whole genome shotgun (WGS) entry which is preliminary data.</text>
</comment>
<sequence length="151" mass="17559">MEKLLGYYNRLKEFDAVFNDDFPNDPIAFGQLFLNQSPNGFVQARGLIWEVDDVGILYLTNIGVKSATAHFTFWDQRIRGREPLIRAMIKYGMKEYGFERIETRAALYATRAIRAVERIGFVKEGRLRKSVSFKGELFDAYVYSLLREEVL</sequence>
<dbReference type="AlphaFoldDB" id="A0A0F9A3G4"/>
<evidence type="ECO:0008006" key="2">
    <source>
        <dbReference type="Google" id="ProtNLM"/>
    </source>
</evidence>
<dbReference type="Pfam" id="PF13420">
    <property type="entry name" value="Acetyltransf_4"/>
    <property type="match status" value="1"/>
</dbReference>
<dbReference type="SUPFAM" id="SSF55729">
    <property type="entry name" value="Acyl-CoA N-acyltransferases (Nat)"/>
    <property type="match status" value="1"/>
</dbReference>
<dbReference type="EMBL" id="LAZR01059947">
    <property type="protein sequence ID" value="KKK66721.1"/>
    <property type="molecule type" value="Genomic_DNA"/>
</dbReference>